<organism evidence="1 2">
    <name type="scientific">Novosphingobium colocasiae</name>
    <dbReference type="NCBI Taxonomy" id="1256513"/>
    <lineage>
        <taxon>Bacteria</taxon>
        <taxon>Pseudomonadati</taxon>
        <taxon>Pseudomonadota</taxon>
        <taxon>Alphaproteobacteria</taxon>
        <taxon>Sphingomonadales</taxon>
        <taxon>Sphingomonadaceae</taxon>
        <taxon>Novosphingobium</taxon>
    </lineage>
</organism>
<dbReference type="Proteomes" id="UP000648075">
    <property type="component" value="Unassembled WGS sequence"/>
</dbReference>
<dbReference type="AlphaFoldDB" id="A0A918PNL7"/>
<protein>
    <recommendedName>
        <fullName evidence="3">DUF1330 domain-containing protein</fullName>
    </recommendedName>
</protein>
<keyword evidence="2" id="KW-1185">Reference proteome</keyword>
<dbReference type="SUPFAM" id="SSF54909">
    <property type="entry name" value="Dimeric alpha+beta barrel"/>
    <property type="match status" value="1"/>
</dbReference>
<dbReference type="Gene3D" id="3.30.70.100">
    <property type="match status" value="1"/>
</dbReference>
<evidence type="ECO:0000313" key="1">
    <source>
        <dbReference type="EMBL" id="GGZ16972.1"/>
    </source>
</evidence>
<gene>
    <name evidence="1" type="ORF">GCM10011614_34480</name>
</gene>
<dbReference type="RefSeq" id="WP_189622530.1">
    <property type="nucleotide sequence ID" value="NZ_BMZA01000031.1"/>
</dbReference>
<reference evidence="1" key="1">
    <citation type="journal article" date="2014" name="Int. J. Syst. Evol. Microbiol.">
        <title>Complete genome sequence of Corynebacterium casei LMG S-19264T (=DSM 44701T), isolated from a smear-ripened cheese.</title>
        <authorList>
            <consortium name="US DOE Joint Genome Institute (JGI-PGF)"/>
            <person name="Walter F."/>
            <person name="Albersmeier A."/>
            <person name="Kalinowski J."/>
            <person name="Ruckert C."/>
        </authorList>
    </citation>
    <scope>NUCLEOTIDE SEQUENCE</scope>
    <source>
        <strain evidence="1">KCTC 32255</strain>
    </source>
</reference>
<sequence length="139" mass="15572">MRNMTMTSDTWETLAASIPSGTPLISLNLLRFHDRTRYHEGSGHAPCSGREAYYERYASVTVPLALAGGAKVLLSGTAAGHPICPSDEQWHDFLMLEYPDIAVLMAMGAEPAYRDCIVHRDASLADWRFFITVRNEHFR</sequence>
<accession>A0A918PNL7</accession>
<name>A0A918PNL7_9SPHN</name>
<reference evidence="1" key="2">
    <citation type="submission" date="2020-09" db="EMBL/GenBank/DDBJ databases">
        <authorList>
            <person name="Sun Q."/>
            <person name="Kim S."/>
        </authorList>
    </citation>
    <scope>NUCLEOTIDE SEQUENCE</scope>
    <source>
        <strain evidence="1">KCTC 32255</strain>
    </source>
</reference>
<evidence type="ECO:0008006" key="3">
    <source>
        <dbReference type="Google" id="ProtNLM"/>
    </source>
</evidence>
<comment type="caution">
    <text evidence="1">The sequence shown here is derived from an EMBL/GenBank/DDBJ whole genome shotgun (WGS) entry which is preliminary data.</text>
</comment>
<dbReference type="InterPro" id="IPR011008">
    <property type="entry name" value="Dimeric_a/b-barrel"/>
</dbReference>
<proteinExistence type="predicted"/>
<evidence type="ECO:0000313" key="2">
    <source>
        <dbReference type="Proteomes" id="UP000648075"/>
    </source>
</evidence>
<dbReference type="EMBL" id="BMZA01000031">
    <property type="protein sequence ID" value="GGZ16972.1"/>
    <property type="molecule type" value="Genomic_DNA"/>
</dbReference>